<dbReference type="EMBL" id="CAJHIA010000006">
    <property type="protein sequence ID" value="CAD6441550.1"/>
    <property type="molecule type" value="Genomic_DNA"/>
</dbReference>
<keyword evidence="2" id="KW-1185">Reference proteome</keyword>
<evidence type="ECO:0000313" key="2">
    <source>
        <dbReference type="Proteomes" id="UP000624404"/>
    </source>
</evidence>
<gene>
    <name evidence="1" type="ORF">SCLTRI_LOCUS1336</name>
</gene>
<evidence type="ECO:0000313" key="1">
    <source>
        <dbReference type="EMBL" id="CAD6441550.1"/>
    </source>
</evidence>
<sequence>MYIDLIRIYRDSWIDRLLLYFVCPNELHSNIALHYAVTTSSLSLAISSHYPSSQDMVQSASKPQFTCGLGKDK</sequence>
<protein>
    <submittedName>
        <fullName evidence="1">75a320e2-de9a-4772-8876-4bc14e66489e</fullName>
    </submittedName>
</protein>
<organism evidence="1 2">
    <name type="scientific">Sclerotinia trifoliorum</name>
    <dbReference type="NCBI Taxonomy" id="28548"/>
    <lineage>
        <taxon>Eukaryota</taxon>
        <taxon>Fungi</taxon>
        <taxon>Dikarya</taxon>
        <taxon>Ascomycota</taxon>
        <taxon>Pezizomycotina</taxon>
        <taxon>Leotiomycetes</taxon>
        <taxon>Helotiales</taxon>
        <taxon>Sclerotiniaceae</taxon>
        <taxon>Sclerotinia</taxon>
    </lineage>
</organism>
<proteinExistence type="predicted"/>
<dbReference type="Proteomes" id="UP000624404">
    <property type="component" value="Unassembled WGS sequence"/>
</dbReference>
<dbReference type="AlphaFoldDB" id="A0A8H2ZLK2"/>
<reference evidence="1" key="1">
    <citation type="submission" date="2020-10" db="EMBL/GenBank/DDBJ databases">
        <authorList>
            <person name="Kusch S."/>
        </authorList>
    </citation>
    <scope>NUCLEOTIDE SEQUENCE</scope>
    <source>
        <strain evidence="1">SwB9</strain>
    </source>
</reference>
<name>A0A8H2ZLK2_9HELO</name>
<accession>A0A8H2ZLK2</accession>
<comment type="caution">
    <text evidence="1">The sequence shown here is derived from an EMBL/GenBank/DDBJ whole genome shotgun (WGS) entry which is preliminary data.</text>
</comment>